<dbReference type="Proteomes" id="UP001223144">
    <property type="component" value="Unassembled WGS sequence"/>
</dbReference>
<reference evidence="2 3" key="1">
    <citation type="submission" date="2023-04" db="EMBL/GenBank/DDBJ databases">
        <title>Streptomyces chengmaiensis sp. nov. isolated from the stem of mangrove plant in Hainan.</title>
        <authorList>
            <person name="Huang X."/>
            <person name="Zhou S."/>
            <person name="Chu X."/>
            <person name="Xie Y."/>
            <person name="Lin Y."/>
        </authorList>
    </citation>
    <scope>NUCLEOTIDE SEQUENCE [LARGE SCALE GENOMIC DNA]</scope>
    <source>
        <strain evidence="2 3">HNM0663</strain>
    </source>
</reference>
<keyword evidence="3" id="KW-1185">Reference proteome</keyword>
<feature type="chain" id="PRO_5045683068" description="Sugar ABC transporter substrate-binding protein" evidence="1">
    <location>
        <begin position="24"/>
        <end position="79"/>
    </location>
</feature>
<evidence type="ECO:0000313" key="3">
    <source>
        <dbReference type="Proteomes" id="UP001223144"/>
    </source>
</evidence>
<dbReference type="Gene3D" id="3.40.190.10">
    <property type="entry name" value="Periplasmic binding protein-like II"/>
    <property type="match status" value="1"/>
</dbReference>
<accession>A0ABT6HX54</accession>
<organism evidence="2 3">
    <name type="scientific">Streptomyces chengmaiensis</name>
    <dbReference type="NCBI Taxonomy" id="3040919"/>
    <lineage>
        <taxon>Bacteria</taxon>
        <taxon>Bacillati</taxon>
        <taxon>Actinomycetota</taxon>
        <taxon>Actinomycetes</taxon>
        <taxon>Kitasatosporales</taxon>
        <taxon>Streptomycetaceae</taxon>
        <taxon>Streptomyces</taxon>
    </lineage>
</organism>
<gene>
    <name evidence="2" type="ORF">QCN29_31840</name>
</gene>
<proteinExistence type="predicted"/>
<feature type="signal peptide" evidence="1">
    <location>
        <begin position="1"/>
        <end position="23"/>
    </location>
</feature>
<protein>
    <recommendedName>
        <fullName evidence="4">Sugar ABC transporter substrate-binding protein</fullName>
    </recommendedName>
</protein>
<comment type="caution">
    <text evidence="2">The sequence shown here is derived from an EMBL/GenBank/DDBJ whole genome shotgun (WGS) entry which is preliminary data.</text>
</comment>
<evidence type="ECO:0008006" key="4">
    <source>
        <dbReference type="Google" id="ProtNLM"/>
    </source>
</evidence>
<keyword evidence="1" id="KW-0732">Signal</keyword>
<dbReference type="EMBL" id="JARWBG010000062">
    <property type="protein sequence ID" value="MDH2393281.1"/>
    <property type="molecule type" value="Genomic_DNA"/>
</dbReference>
<dbReference type="RefSeq" id="WP_279932508.1">
    <property type="nucleotide sequence ID" value="NZ_JARWBG010000062.1"/>
</dbReference>
<evidence type="ECO:0000313" key="2">
    <source>
        <dbReference type="EMBL" id="MDH2393281.1"/>
    </source>
</evidence>
<sequence length="79" mass="8139">MKRRFFALSASGVVGALVLSACGGGGSGASGVDGITTIKFVAADYGSNGDSPSQAYWQDVITAFEKKNPKIKVDLQVIN</sequence>
<name>A0ABT6HX54_9ACTN</name>
<evidence type="ECO:0000256" key="1">
    <source>
        <dbReference type="SAM" id="SignalP"/>
    </source>
</evidence>
<dbReference type="PROSITE" id="PS51257">
    <property type="entry name" value="PROKAR_LIPOPROTEIN"/>
    <property type="match status" value="1"/>
</dbReference>
<dbReference type="SUPFAM" id="SSF53850">
    <property type="entry name" value="Periplasmic binding protein-like II"/>
    <property type="match status" value="1"/>
</dbReference>